<protein>
    <submittedName>
        <fullName evidence="1">Uncharacterized protein</fullName>
    </submittedName>
</protein>
<name>A0A2P5W5T5_GOSBA</name>
<organism evidence="1 2">
    <name type="scientific">Gossypium barbadense</name>
    <name type="common">Sea Island cotton</name>
    <name type="synonym">Hibiscus barbadensis</name>
    <dbReference type="NCBI Taxonomy" id="3634"/>
    <lineage>
        <taxon>Eukaryota</taxon>
        <taxon>Viridiplantae</taxon>
        <taxon>Streptophyta</taxon>
        <taxon>Embryophyta</taxon>
        <taxon>Tracheophyta</taxon>
        <taxon>Spermatophyta</taxon>
        <taxon>Magnoliopsida</taxon>
        <taxon>eudicotyledons</taxon>
        <taxon>Gunneridae</taxon>
        <taxon>Pentapetalae</taxon>
        <taxon>rosids</taxon>
        <taxon>malvids</taxon>
        <taxon>Malvales</taxon>
        <taxon>Malvaceae</taxon>
        <taxon>Malvoideae</taxon>
        <taxon>Gossypium</taxon>
    </lineage>
</organism>
<accession>A0A2P5W5T5</accession>
<sequence>MGKRTETCHWKTLLRQRWAVKNVEEVAPLYTPSIWSKYGPILTRDRPAPCGSHCIGVTSHATLTGSIGTWHHY</sequence>
<evidence type="ECO:0000313" key="2">
    <source>
        <dbReference type="Proteomes" id="UP000239757"/>
    </source>
</evidence>
<dbReference type="Proteomes" id="UP000239757">
    <property type="component" value="Unassembled WGS sequence"/>
</dbReference>
<evidence type="ECO:0000313" key="1">
    <source>
        <dbReference type="EMBL" id="PPR86462.1"/>
    </source>
</evidence>
<dbReference type="AlphaFoldDB" id="A0A2P5W5T5"/>
<gene>
    <name evidence="1" type="ORF">GOBAR_AA34227</name>
</gene>
<proteinExistence type="predicted"/>
<reference evidence="1 2" key="1">
    <citation type="submission" date="2015-01" db="EMBL/GenBank/DDBJ databases">
        <title>Genome of allotetraploid Gossypium barbadense reveals genomic plasticity and fiber elongation in cotton evolution.</title>
        <authorList>
            <person name="Chen X."/>
            <person name="Liu X."/>
            <person name="Zhao B."/>
            <person name="Zheng H."/>
            <person name="Hu Y."/>
            <person name="Lu G."/>
            <person name="Yang C."/>
            <person name="Chen J."/>
            <person name="Shan C."/>
            <person name="Zhang L."/>
            <person name="Zhou Y."/>
            <person name="Wang L."/>
            <person name="Guo W."/>
            <person name="Bai Y."/>
            <person name="Ruan J."/>
            <person name="Shangguan X."/>
            <person name="Mao Y."/>
            <person name="Jiang J."/>
            <person name="Zhu Y."/>
            <person name="Lei J."/>
            <person name="Kang H."/>
            <person name="Chen S."/>
            <person name="He X."/>
            <person name="Wang R."/>
            <person name="Wang Y."/>
            <person name="Chen J."/>
            <person name="Wang L."/>
            <person name="Yu S."/>
            <person name="Wang B."/>
            <person name="Wei J."/>
            <person name="Song S."/>
            <person name="Lu X."/>
            <person name="Gao Z."/>
            <person name="Gu W."/>
            <person name="Deng X."/>
            <person name="Ma D."/>
            <person name="Wang S."/>
            <person name="Liang W."/>
            <person name="Fang L."/>
            <person name="Cai C."/>
            <person name="Zhu X."/>
            <person name="Zhou B."/>
            <person name="Zhang Y."/>
            <person name="Chen Z."/>
            <person name="Xu S."/>
            <person name="Zhu R."/>
            <person name="Wang S."/>
            <person name="Zhang T."/>
            <person name="Zhao G."/>
        </authorList>
    </citation>
    <scope>NUCLEOTIDE SEQUENCE [LARGE SCALE GENOMIC DNA]</scope>
    <source>
        <strain evidence="2">cv. Xinhai21</strain>
        <tissue evidence="1">Leaf</tissue>
    </source>
</reference>
<dbReference type="EMBL" id="KZ668976">
    <property type="protein sequence ID" value="PPR86462.1"/>
    <property type="molecule type" value="Genomic_DNA"/>
</dbReference>